<evidence type="ECO:0000313" key="3">
    <source>
        <dbReference type="Proteomes" id="UP000287519"/>
    </source>
</evidence>
<organism evidence="2 3">
    <name type="scientific">Rhodococcus wratislaviensis</name>
    <name type="common">Tsukamurella wratislaviensis</name>
    <dbReference type="NCBI Taxonomy" id="44752"/>
    <lineage>
        <taxon>Bacteria</taxon>
        <taxon>Bacillati</taxon>
        <taxon>Actinomycetota</taxon>
        <taxon>Actinomycetes</taxon>
        <taxon>Mycobacteriales</taxon>
        <taxon>Nocardiaceae</taxon>
        <taxon>Rhodococcus</taxon>
    </lineage>
</organism>
<feature type="transmembrane region" description="Helical" evidence="1">
    <location>
        <begin position="68"/>
        <end position="88"/>
    </location>
</feature>
<sequence length="100" mass="10665">MKIRDVVNQSEANATAARIYGEPYETTDGATILTVTRYRGILGPAPVGVFVVHGGTVSWEPAVDGSRVALFGEFIGLAAAVIATLAMLRRPPWPDLVQKV</sequence>
<gene>
    <name evidence="2" type="ORF">Rhow_007744</name>
</gene>
<reference evidence="2 3" key="1">
    <citation type="submission" date="2018-11" db="EMBL/GenBank/DDBJ databases">
        <title>Microbial catabolism of amino acid.</title>
        <authorList>
            <person name="Hibi M."/>
            <person name="Ogawa J."/>
        </authorList>
    </citation>
    <scope>NUCLEOTIDE SEQUENCE [LARGE SCALE GENOMIC DNA]</scope>
    <source>
        <strain evidence="2 3">C31-06</strain>
    </source>
</reference>
<accession>A0A402CIS5</accession>
<keyword evidence="1" id="KW-0812">Transmembrane</keyword>
<evidence type="ECO:0000313" key="2">
    <source>
        <dbReference type="EMBL" id="GCE43514.1"/>
    </source>
</evidence>
<dbReference type="RefSeq" id="WP_192582071.1">
    <property type="nucleotide sequence ID" value="NZ_BHYM01000078.1"/>
</dbReference>
<proteinExistence type="predicted"/>
<dbReference type="EMBL" id="BHYM01000078">
    <property type="protein sequence ID" value="GCE43514.1"/>
    <property type="molecule type" value="Genomic_DNA"/>
</dbReference>
<comment type="caution">
    <text evidence="2">The sequence shown here is derived from an EMBL/GenBank/DDBJ whole genome shotgun (WGS) entry which is preliminary data.</text>
</comment>
<dbReference type="AlphaFoldDB" id="A0A402CIS5"/>
<dbReference type="Proteomes" id="UP000287519">
    <property type="component" value="Unassembled WGS sequence"/>
</dbReference>
<name>A0A402CIS5_RHOWR</name>
<keyword evidence="1" id="KW-0472">Membrane</keyword>
<keyword evidence="3" id="KW-1185">Reference proteome</keyword>
<keyword evidence="1" id="KW-1133">Transmembrane helix</keyword>
<protein>
    <submittedName>
        <fullName evidence="2">Uncharacterized protein</fullName>
    </submittedName>
</protein>
<evidence type="ECO:0000256" key="1">
    <source>
        <dbReference type="SAM" id="Phobius"/>
    </source>
</evidence>